<dbReference type="EMBL" id="MRZV01001523">
    <property type="protein sequence ID" value="PIK37304.1"/>
    <property type="molecule type" value="Genomic_DNA"/>
</dbReference>
<evidence type="ECO:0000313" key="2">
    <source>
        <dbReference type="Proteomes" id="UP000230750"/>
    </source>
</evidence>
<dbReference type="AlphaFoldDB" id="A0A2G8JNG1"/>
<name>A0A2G8JNG1_STIJA</name>
<protein>
    <submittedName>
        <fullName evidence="1">Uncharacterized protein</fullName>
    </submittedName>
</protein>
<proteinExistence type="predicted"/>
<dbReference type="Proteomes" id="UP000230750">
    <property type="component" value="Unassembled WGS sequence"/>
</dbReference>
<organism evidence="1 2">
    <name type="scientific">Stichopus japonicus</name>
    <name type="common">Sea cucumber</name>
    <dbReference type="NCBI Taxonomy" id="307972"/>
    <lineage>
        <taxon>Eukaryota</taxon>
        <taxon>Metazoa</taxon>
        <taxon>Echinodermata</taxon>
        <taxon>Eleutherozoa</taxon>
        <taxon>Echinozoa</taxon>
        <taxon>Holothuroidea</taxon>
        <taxon>Aspidochirotacea</taxon>
        <taxon>Aspidochirotida</taxon>
        <taxon>Stichopodidae</taxon>
        <taxon>Apostichopus</taxon>
    </lineage>
</organism>
<keyword evidence="2" id="KW-1185">Reference proteome</keyword>
<accession>A0A2G8JNG1</accession>
<reference evidence="1 2" key="1">
    <citation type="journal article" date="2017" name="PLoS Biol.">
        <title>The sea cucumber genome provides insights into morphological evolution and visceral regeneration.</title>
        <authorList>
            <person name="Zhang X."/>
            <person name="Sun L."/>
            <person name="Yuan J."/>
            <person name="Sun Y."/>
            <person name="Gao Y."/>
            <person name="Zhang L."/>
            <person name="Li S."/>
            <person name="Dai H."/>
            <person name="Hamel J.F."/>
            <person name="Liu C."/>
            <person name="Yu Y."/>
            <person name="Liu S."/>
            <person name="Lin W."/>
            <person name="Guo K."/>
            <person name="Jin S."/>
            <person name="Xu P."/>
            <person name="Storey K.B."/>
            <person name="Huan P."/>
            <person name="Zhang T."/>
            <person name="Zhou Y."/>
            <person name="Zhang J."/>
            <person name="Lin C."/>
            <person name="Li X."/>
            <person name="Xing L."/>
            <person name="Huo D."/>
            <person name="Sun M."/>
            <person name="Wang L."/>
            <person name="Mercier A."/>
            <person name="Li F."/>
            <person name="Yang H."/>
            <person name="Xiang J."/>
        </authorList>
    </citation>
    <scope>NUCLEOTIDE SEQUENCE [LARGE SCALE GENOMIC DNA]</scope>
    <source>
        <strain evidence="1">Shaxun</strain>
        <tissue evidence="1">Muscle</tissue>
    </source>
</reference>
<dbReference type="OrthoDB" id="5812172at2759"/>
<comment type="caution">
    <text evidence="1">The sequence shown here is derived from an EMBL/GenBank/DDBJ whole genome shotgun (WGS) entry which is preliminary data.</text>
</comment>
<sequence>MGDVNEEKIDASKASVMGIISRDFLSRDVCQSNHVYSCLGHEVSPQTEDARKDGTGAVTSQWFQSMLSQLQKSNCIMILYLRKRLVVLEPLTSVLGSLRVLCSMSGKAKKKINAFDGVMSPPKMSCDEVSEEAGDEEGNILDELATHLQEETSQSKEEEEEATTDETSKECLLDLNFHKETNSLKSFTVSCLEPWYRDVPDRGVTAKFLERLVSLPENLLLDESINLSSALSQLKQLYKSGQNISSSQETEKKRTDKNDKSNKLDPFISYSEVVKELGLCTEFLEILTITEGQWPTLNRNLLCACRRNPRVKGGGTGGAQGARAPPLFLKLKMCPFST</sequence>
<evidence type="ECO:0000313" key="1">
    <source>
        <dbReference type="EMBL" id="PIK37304.1"/>
    </source>
</evidence>
<gene>
    <name evidence="1" type="ORF">BSL78_25864</name>
</gene>